<keyword evidence="4 7" id="KW-0133">Cell shape</keyword>
<keyword evidence="8" id="KW-0732">Signal</keyword>
<dbReference type="EMBL" id="JACIJS010000006">
    <property type="protein sequence ID" value="MBB5516284.1"/>
    <property type="molecule type" value="Genomic_DNA"/>
</dbReference>
<comment type="pathway">
    <text evidence="1 7">Cell wall biogenesis; peptidoglycan biosynthesis.</text>
</comment>
<dbReference type="GO" id="GO:0071555">
    <property type="term" value="P:cell wall organization"/>
    <property type="evidence" value="ECO:0007669"/>
    <property type="project" value="UniProtKB-UniRule"/>
</dbReference>
<dbReference type="InterPro" id="IPR002477">
    <property type="entry name" value="Peptidoglycan-bd-like"/>
</dbReference>
<keyword evidence="6 7" id="KW-0961">Cell wall biogenesis/degradation</keyword>
<dbReference type="InterPro" id="IPR052905">
    <property type="entry name" value="LD-transpeptidase_YkuD-like"/>
</dbReference>
<dbReference type="InterPro" id="IPR005490">
    <property type="entry name" value="LD_TPept_cat_dom"/>
</dbReference>
<feature type="active site" description="Proton donor/acceptor" evidence="7">
    <location>
        <position position="446"/>
    </location>
</feature>
<gene>
    <name evidence="10" type="ORF">FHS89_002310</name>
</gene>
<feature type="chain" id="PRO_5032469687" evidence="8">
    <location>
        <begin position="19"/>
        <end position="554"/>
    </location>
</feature>
<proteinExistence type="inferred from homology"/>
<dbReference type="Pfam" id="PF20142">
    <property type="entry name" value="Scaffold"/>
    <property type="match status" value="1"/>
</dbReference>
<feature type="signal peptide" evidence="8">
    <location>
        <begin position="1"/>
        <end position="18"/>
    </location>
</feature>
<dbReference type="CDD" id="cd16913">
    <property type="entry name" value="YkuD_like"/>
    <property type="match status" value="1"/>
</dbReference>
<evidence type="ECO:0000256" key="8">
    <source>
        <dbReference type="SAM" id="SignalP"/>
    </source>
</evidence>
<evidence type="ECO:0000256" key="3">
    <source>
        <dbReference type="ARBA" id="ARBA00022679"/>
    </source>
</evidence>
<evidence type="ECO:0000313" key="10">
    <source>
        <dbReference type="EMBL" id="MBB5516284.1"/>
    </source>
</evidence>
<dbReference type="Proteomes" id="UP000553766">
    <property type="component" value="Unassembled WGS sequence"/>
</dbReference>
<reference evidence="10 11" key="1">
    <citation type="submission" date="2020-08" db="EMBL/GenBank/DDBJ databases">
        <title>Genomic Encyclopedia of Type Strains, Phase IV (KMG-IV): sequencing the most valuable type-strain genomes for metagenomic binning, comparative biology and taxonomic classification.</title>
        <authorList>
            <person name="Goeker M."/>
        </authorList>
    </citation>
    <scope>NUCLEOTIDE SEQUENCE [LARGE SCALE GENOMIC DNA]</scope>
    <source>
        <strain evidence="10 11">DSM 103377</strain>
    </source>
</reference>
<dbReference type="UniPathway" id="UPA00219"/>
<evidence type="ECO:0000259" key="9">
    <source>
        <dbReference type="PROSITE" id="PS52029"/>
    </source>
</evidence>
<sequence length="554" mass="61652">MALVGFAATFAAPAPGFAATPAGLSVSQPAASVTFEQHLEAAILAAGPEFEGVRAFYAARAYQPIWTGADRRTAQALLASMGQMFDHGLPSQSRKTTLMAAILETVGEGEAAASAELMFTETYLEFARKKTTGLLIPNTLDEEIYVFPEEKTDDELLFTLASSRDPAEFIQALAPQTEQYRRLQNLLVAMRDTVRGGGWGAVTIPPGDLIRPGDADPRIPAIRDRLTAMGDHARPLSGLVLASTGDNGAQLYDIELEAALRRFQARHGLNDDGVIGNATLAALNVTAEQRMRQVLVNLERERWMNKDLGGKHIYVNLADFRMFVREGGEELFTSRVVIGQSEEHRTPEFSDRMTFMVANPTWTVPRSIAVEEILPELKRNPAYLVENNMRLLPGGSAEVPEDSTLVDWSQYNENNFPWWIRQSPGPHNALGRVKFMFPNKFAIYLHDTPSRSLFRRDVRDYSHGCVRVDRPLDLAHFLLKDQEDDPEAYFQSVLDTAEETEISLKRSLPVHLSYRTVWVDADGQLNFRQDVYGRDATVYSALEQAGVTLFDVKG</sequence>
<dbReference type="AlphaFoldDB" id="A0A840X0N2"/>
<evidence type="ECO:0000256" key="2">
    <source>
        <dbReference type="ARBA" id="ARBA00005992"/>
    </source>
</evidence>
<dbReference type="InterPro" id="IPR036366">
    <property type="entry name" value="PGBDSf"/>
</dbReference>
<dbReference type="GO" id="GO:0004180">
    <property type="term" value="F:carboxypeptidase activity"/>
    <property type="evidence" value="ECO:0007669"/>
    <property type="project" value="UniProtKB-ARBA"/>
</dbReference>
<dbReference type="PANTHER" id="PTHR41533:SF2">
    <property type="entry name" value="BLR7131 PROTEIN"/>
    <property type="match status" value="1"/>
</dbReference>
<keyword evidence="3" id="KW-0808">Transferase</keyword>
<dbReference type="InterPro" id="IPR036365">
    <property type="entry name" value="PGBD-like_sf"/>
</dbReference>
<accession>A0A840X0N2</accession>
<evidence type="ECO:0000313" key="11">
    <source>
        <dbReference type="Proteomes" id="UP000553766"/>
    </source>
</evidence>
<dbReference type="PANTHER" id="PTHR41533">
    <property type="entry name" value="L,D-TRANSPEPTIDASE HI_1667-RELATED"/>
    <property type="match status" value="1"/>
</dbReference>
<evidence type="ECO:0000256" key="5">
    <source>
        <dbReference type="ARBA" id="ARBA00022984"/>
    </source>
</evidence>
<dbReference type="PROSITE" id="PS52029">
    <property type="entry name" value="LD_TPASE"/>
    <property type="match status" value="1"/>
</dbReference>
<dbReference type="Gene3D" id="1.10.101.10">
    <property type="entry name" value="PGBD-like superfamily/PGBD"/>
    <property type="match status" value="1"/>
</dbReference>
<organism evidence="10 11">
    <name type="scientific">Rubricella aquisinus</name>
    <dbReference type="NCBI Taxonomy" id="2028108"/>
    <lineage>
        <taxon>Bacteria</taxon>
        <taxon>Pseudomonadati</taxon>
        <taxon>Pseudomonadota</taxon>
        <taxon>Alphaproteobacteria</taxon>
        <taxon>Rhodobacterales</taxon>
        <taxon>Paracoccaceae</taxon>
        <taxon>Rubricella</taxon>
    </lineage>
</organism>
<name>A0A840X0N2_9RHOB</name>
<protein>
    <submittedName>
        <fullName evidence="10">Murein L,D-transpeptidase YcbB/YkuD</fullName>
    </submittedName>
</protein>
<keyword evidence="11" id="KW-1185">Reference proteome</keyword>
<dbReference type="Pfam" id="PF03734">
    <property type="entry name" value="YkuD"/>
    <property type="match status" value="1"/>
</dbReference>
<feature type="active site" description="Nucleophile" evidence="7">
    <location>
        <position position="465"/>
    </location>
</feature>
<dbReference type="InterPro" id="IPR045380">
    <property type="entry name" value="LD_TPept_scaffold_dom"/>
</dbReference>
<comment type="caution">
    <text evidence="10">The sequence shown here is derived from an EMBL/GenBank/DDBJ whole genome shotgun (WGS) entry which is preliminary data.</text>
</comment>
<dbReference type="Gene3D" id="2.40.440.10">
    <property type="entry name" value="L,D-transpeptidase catalytic domain-like"/>
    <property type="match status" value="1"/>
</dbReference>
<dbReference type="Pfam" id="PF01471">
    <property type="entry name" value="PG_binding_1"/>
    <property type="match status" value="1"/>
</dbReference>
<evidence type="ECO:0000256" key="6">
    <source>
        <dbReference type="ARBA" id="ARBA00023316"/>
    </source>
</evidence>
<evidence type="ECO:0000256" key="7">
    <source>
        <dbReference type="PROSITE-ProRule" id="PRU01373"/>
    </source>
</evidence>
<evidence type="ECO:0000256" key="4">
    <source>
        <dbReference type="ARBA" id="ARBA00022960"/>
    </source>
</evidence>
<feature type="domain" description="L,D-TPase catalytic" evidence="9">
    <location>
        <begin position="311"/>
        <end position="490"/>
    </location>
</feature>
<dbReference type="InterPro" id="IPR038063">
    <property type="entry name" value="Transpep_catalytic_dom"/>
</dbReference>
<keyword evidence="5 7" id="KW-0573">Peptidoglycan synthesis</keyword>
<comment type="similarity">
    <text evidence="2">Belongs to the YkuD family.</text>
</comment>
<dbReference type="GO" id="GO:0008360">
    <property type="term" value="P:regulation of cell shape"/>
    <property type="evidence" value="ECO:0007669"/>
    <property type="project" value="UniProtKB-UniRule"/>
</dbReference>
<evidence type="ECO:0000256" key="1">
    <source>
        <dbReference type="ARBA" id="ARBA00004752"/>
    </source>
</evidence>
<dbReference type="SUPFAM" id="SSF141523">
    <property type="entry name" value="L,D-transpeptidase catalytic domain-like"/>
    <property type="match status" value="1"/>
</dbReference>
<dbReference type="GO" id="GO:0016740">
    <property type="term" value="F:transferase activity"/>
    <property type="evidence" value="ECO:0007669"/>
    <property type="project" value="UniProtKB-KW"/>
</dbReference>
<dbReference type="SUPFAM" id="SSF47090">
    <property type="entry name" value="PGBD-like"/>
    <property type="match status" value="1"/>
</dbReference>
<dbReference type="GO" id="GO:0009252">
    <property type="term" value="P:peptidoglycan biosynthetic process"/>
    <property type="evidence" value="ECO:0007669"/>
    <property type="project" value="UniProtKB-UniPathway"/>
</dbReference>
<dbReference type="RefSeq" id="WP_184011727.1">
    <property type="nucleotide sequence ID" value="NZ_JACIJS010000006.1"/>
</dbReference>